<dbReference type="GO" id="GO:0005634">
    <property type="term" value="C:nucleus"/>
    <property type="evidence" value="ECO:0007669"/>
    <property type="project" value="TreeGrafter"/>
</dbReference>
<evidence type="ECO:0000259" key="1">
    <source>
        <dbReference type="Pfam" id="PF13324"/>
    </source>
</evidence>
<evidence type="ECO:0000313" key="3">
    <source>
        <dbReference type="Proteomes" id="UP000605846"/>
    </source>
</evidence>
<name>A0A8H7BRY3_9FUNG</name>
<comment type="caution">
    <text evidence="2">The sequence shown here is derived from an EMBL/GenBank/DDBJ whole genome shotgun (WGS) entry which is preliminary data.</text>
</comment>
<dbReference type="Gene3D" id="1.20.1420.10">
    <property type="entry name" value="Talin, central domain"/>
    <property type="match status" value="1"/>
</dbReference>
<dbReference type="EMBL" id="JABAYA010000032">
    <property type="protein sequence ID" value="KAF7728752.1"/>
    <property type="molecule type" value="Genomic_DNA"/>
</dbReference>
<dbReference type="InterPro" id="IPR026907">
    <property type="entry name" value="GCIP-like"/>
</dbReference>
<organism evidence="2 3">
    <name type="scientific">Apophysomyces ossiformis</name>
    <dbReference type="NCBI Taxonomy" id="679940"/>
    <lineage>
        <taxon>Eukaryota</taxon>
        <taxon>Fungi</taxon>
        <taxon>Fungi incertae sedis</taxon>
        <taxon>Mucoromycota</taxon>
        <taxon>Mucoromycotina</taxon>
        <taxon>Mucoromycetes</taxon>
        <taxon>Mucorales</taxon>
        <taxon>Mucorineae</taxon>
        <taxon>Mucoraceae</taxon>
        <taxon>Apophysomyces</taxon>
    </lineage>
</organism>
<protein>
    <recommendedName>
        <fullName evidence="1">Cyclin-D1-binding protein 1-like N-terminal domain-containing protein</fullName>
    </recommendedName>
</protein>
<sequence>MASEEDFQAKLSACHAMLNTYLEDLKEDRQVDEDKEFDSAQHQDKMEISNTFFRIIGFHHMIPSDAGKVYKSVYATMLRGLLQGAMSLCCSFMTEKPSSFMVPTAVLWETCKEIEQSAPANNKAAVLRKWVSMRELVTDAKSEVQEIAEEEGERKVAKQCAEVVGLVTMLFQKVERRLIPDSRSTTWLDRVYASAQKVADEVDVLVSQLYDVEEDSIMRCHLQKFVDYVNDLVPIVQEEAKDEHAKWFEMFVTKVNSIATKEE</sequence>
<feature type="domain" description="Cyclin-D1-binding protein 1-like N-terminal" evidence="1">
    <location>
        <begin position="58"/>
        <end position="149"/>
    </location>
</feature>
<dbReference type="Pfam" id="PF13324">
    <property type="entry name" value="GCIP_N"/>
    <property type="match status" value="1"/>
</dbReference>
<dbReference type="PANTHER" id="PTHR15492:SF1">
    <property type="entry name" value="CYCLIN-D1-BINDING PROTEIN 1"/>
    <property type="match status" value="1"/>
</dbReference>
<dbReference type="OrthoDB" id="41588at2759"/>
<dbReference type="Proteomes" id="UP000605846">
    <property type="component" value="Unassembled WGS sequence"/>
</dbReference>
<dbReference type="PANTHER" id="PTHR15492">
    <property type="entry name" value="CYCLIN D1-BINDING PROTEIN 1"/>
    <property type="match status" value="1"/>
</dbReference>
<reference evidence="2" key="1">
    <citation type="submission" date="2020-01" db="EMBL/GenBank/DDBJ databases">
        <title>Genome Sequencing of Three Apophysomyces-Like Fungal Strains Confirms a Novel Fungal Genus in the Mucoromycota with divergent Burkholderia-like Endosymbiotic Bacteria.</title>
        <authorList>
            <person name="Stajich J.E."/>
            <person name="Macias A.M."/>
            <person name="Carter-House D."/>
            <person name="Lovett B."/>
            <person name="Kasson L.R."/>
            <person name="Berry K."/>
            <person name="Grigoriev I."/>
            <person name="Chang Y."/>
            <person name="Spatafora J."/>
            <person name="Kasson M.T."/>
        </authorList>
    </citation>
    <scope>NUCLEOTIDE SEQUENCE</scope>
    <source>
        <strain evidence="2">NRRL A-21654</strain>
    </source>
</reference>
<gene>
    <name evidence="2" type="ORF">EC973_005590</name>
</gene>
<dbReference type="AlphaFoldDB" id="A0A8H7BRY3"/>
<evidence type="ECO:0000313" key="2">
    <source>
        <dbReference type="EMBL" id="KAF7728752.1"/>
    </source>
</evidence>
<accession>A0A8H7BRY3</accession>
<dbReference type="InterPro" id="IPR049317">
    <property type="entry name" value="GCIP-like_N"/>
</dbReference>
<keyword evidence="3" id="KW-1185">Reference proteome</keyword>
<dbReference type="Gene3D" id="1.20.1410.10">
    <property type="entry name" value="I/LWEQ domain"/>
    <property type="match status" value="2"/>
</dbReference>
<proteinExistence type="predicted"/>